<evidence type="ECO:0000256" key="13">
    <source>
        <dbReference type="RuleBase" id="RU004450"/>
    </source>
</evidence>
<evidence type="ECO:0000256" key="12">
    <source>
        <dbReference type="ARBA" id="ARBA00023310"/>
    </source>
</evidence>
<evidence type="ECO:0000256" key="3">
    <source>
        <dbReference type="ARBA" id="ARBA00006810"/>
    </source>
</evidence>
<comment type="similarity">
    <text evidence="3">Belongs to the ATPase A chain family.</text>
</comment>
<feature type="transmembrane region" description="Helical" evidence="14">
    <location>
        <begin position="67"/>
        <end position="91"/>
    </location>
</feature>
<dbReference type="GO" id="GO:0005743">
    <property type="term" value="C:mitochondrial inner membrane"/>
    <property type="evidence" value="ECO:0007669"/>
    <property type="project" value="UniProtKB-SubCell"/>
</dbReference>
<dbReference type="InterPro" id="IPR000568">
    <property type="entry name" value="ATP_synth_F0_asu"/>
</dbReference>
<dbReference type="InterPro" id="IPR045083">
    <property type="entry name" value="ATP_synth_F0_asu_bact/mt"/>
</dbReference>
<name>B6RQY3_9HYME</name>
<dbReference type="InterPro" id="IPR035908">
    <property type="entry name" value="F0_ATP_A_sf"/>
</dbReference>
<keyword evidence="5" id="KW-0813">Transport</keyword>
<evidence type="ECO:0000256" key="5">
    <source>
        <dbReference type="ARBA" id="ARBA00022448"/>
    </source>
</evidence>
<evidence type="ECO:0000256" key="2">
    <source>
        <dbReference type="ARBA" id="ARBA00004141"/>
    </source>
</evidence>
<evidence type="ECO:0000256" key="11">
    <source>
        <dbReference type="ARBA" id="ARBA00023136"/>
    </source>
</evidence>
<dbReference type="CDD" id="cd00310">
    <property type="entry name" value="ATP-synt_Fo_a_6"/>
    <property type="match status" value="1"/>
</dbReference>
<evidence type="ECO:0000256" key="14">
    <source>
        <dbReference type="SAM" id="Phobius"/>
    </source>
</evidence>
<evidence type="ECO:0000256" key="9">
    <source>
        <dbReference type="ARBA" id="ARBA00022989"/>
    </source>
</evidence>
<evidence type="ECO:0000256" key="10">
    <source>
        <dbReference type="ARBA" id="ARBA00023065"/>
    </source>
</evidence>
<keyword evidence="8" id="KW-0375">Hydrogen ion transport</keyword>
<geneLocation type="mitochondrion" evidence="15"/>
<sequence>MLMNLFSIFDPNTSLFLSLNWLSLIIPIISFPKMFWFKNSKFMSLIMLIIQFIYIELSSLLKTSNKMNMFMMMTIFYMILMMNFIGLFPFIFTPTTHLSITMPIALTLWFSMMIYGWLTKTNSMFTHLVPQNTPSILMPFMILIETISNLIRPLTLSIRLSANMIAGHMLLCLLGSTGSSLNILFLMLMLMIQLILMMLELSVSIIQSYVFMTLSSLYSNEI</sequence>
<feature type="transmembrane region" description="Helical" evidence="14">
    <location>
        <begin position="42"/>
        <end position="61"/>
    </location>
</feature>
<evidence type="ECO:0000256" key="8">
    <source>
        <dbReference type="ARBA" id="ARBA00022781"/>
    </source>
</evidence>
<dbReference type="PROSITE" id="PS00449">
    <property type="entry name" value="ATPASE_A"/>
    <property type="match status" value="1"/>
</dbReference>
<proteinExistence type="inferred from homology"/>
<dbReference type="Pfam" id="PF00119">
    <property type="entry name" value="ATP-synt_A"/>
    <property type="match status" value="1"/>
</dbReference>
<evidence type="ECO:0000256" key="7">
    <source>
        <dbReference type="ARBA" id="ARBA00022692"/>
    </source>
</evidence>
<keyword evidence="10" id="KW-0406">Ion transport</keyword>
<dbReference type="AlphaFoldDB" id="B6RQY3"/>
<dbReference type="SUPFAM" id="SSF81336">
    <property type="entry name" value="F1F0 ATP synthase subunit A"/>
    <property type="match status" value="1"/>
</dbReference>
<keyword evidence="12" id="KW-0066">ATP synthesis</keyword>
<evidence type="ECO:0000256" key="6">
    <source>
        <dbReference type="ARBA" id="ARBA00022547"/>
    </source>
</evidence>
<evidence type="ECO:0000256" key="4">
    <source>
        <dbReference type="ARBA" id="ARBA00011648"/>
    </source>
</evidence>
<reference evidence="15" key="1">
    <citation type="journal article" date="2008" name="Genome">
        <title>Mitochondrial genome organization and phylogeny of two vespid wasps.</title>
        <authorList>
            <person name="Cameron S.L."/>
            <person name="Dowton M."/>
            <person name="Castro L.R."/>
            <person name="Ruberu K."/>
            <person name="Whiting M.F."/>
            <person name="Austin A.D."/>
            <person name="Diement K."/>
            <person name="Stevens J."/>
        </authorList>
    </citation>
    <scope>NUCLEOTIDE SEQUENCE</scope>
</reference>
<feature type="transmembrane region" description="Helical" evidence="14">
    <location>
        <begin position="12"/>
        <end position="30"/>
    </location>
</feature>
<dbReference type="NCBIfam" id="TIGR01131">
    <property type="entry name" value="ATP_synt_6_or_A"/>
    <property type="match status" value="1"/>
</dbReference>
<comment type="subcellular location">
    <subcellularLocation>
        <location evidence="2">Membrane</location>
        <topology evidence="2">Multi-pass membrane protein</topology>
    </subcellularLocation>
    <subcellularLocation>
        <location evidence="13">Mitochondrion inner membrane</location>
        <topology evidence="13">Multi-pass membrane protein</topology>
    </subcellularLocation>
</comment>
<dbReference type="PRINTS" id="PR00123">
    <property type="entry name" value="ATPASEA"/>
</dbReference>
<dbReference type="PANTHER" id="PTHR11410">
    <property type="entry name" value="ATP SYNTHASE SUBUNIT A"/>
    <property type="match status" value="1"/>
</dbReference>
<keyword evidence="7 14" id="KW-0812">Transmembrane</keyword>
<dbReference type="EMBL" id="EU302588">
    <property type="protein sequence ID" value="ABX61099.1"/>
    <property type="molecule type" value="Genomic_DNA"/>
</dbReference>
<protein>
    <recommendedName>
        <fullName evidence="13">ATP synthase subunit a</fullName>
    </recommendedName>
</protein>
<feature type="transmembrane region" description="Helical" evidence="14">
    <location>
        <begin position="98"/>
        <end position="118"/>
    </location>
</feature>
<keyword evidence="6" id="KW-0138">CF(0)</keyword>
<gene>
    <name evidence="15" type="primary">ATP6</name>
</gene>
<dbReference type="InterPro" id="IPR023011">
    <property type="entry name" value="ATP_synth_F0_asu_AS"/>
</dbReference>
<keyword evidence="11 14" id="KW-0472">Membrane</keyword>
<comment type="function">
    <text evidence="1">Mitochondrial membrane ATP synthase (F(1)F(0) ATP synthase or Complex V) produces ATP from ADP in the presence of a proton gradient across the membrane which is generated by electron transport complexes of the respiratory chain. F-type ATPases consist of two structural domains, F(1) - containing the extramembraneous catalytic core and F(0) - containing the membrane proton channel, linked together by a central stalk and a peripheral stalk. During catalysis, ATP synthesis in the catalytic domain of F(1) is coupled via a rotary mechanism of the central stalk subunits to proton translocation. Key component of the proton channel; it may play a direct role in the translocation of protons across the membrane.</text>
</comment>
<evidence type="ECO:0000313" key="15">
    <source>
        <dbReference type="EMBL" id="ABX61099.1"/>
    </source>
</evidence>
<keyword evidence="9 14" id="KW-1133">Transmembrane helix</keyword>
<dbReference type="Gene3D" id="1.20.120.220">
    <property type="entry name" value="ATP synthase, F0 complex, subunit A"/>
    <property type="match status" value="1"/>
</dbReference>
<accession>B6RQY3</accession>
<evidence type="ECO:0000256" key="1">
    <source>
        <dbReference type="ARBA" id="ARBA00002070"/>
    </source>
</evidence>
<dbReference type="GO" id="GO:0046933">
    <property type="term" value="F:proton-transporting ATP synthase activity, rotational mechanism"/>
    <property type="evidence" value="ECO:0007669"/>
    <property type="project" value="TreeGrafter"/>
</dbReference>
<keyword evidence="15" id="KW-0496">Mitochondrion</keyword>
<dbReference type="PANTHER" id="PTHR11410:SF0">
    <property type="entry name" value="ATP SYNTHASE SUBUNIT A"/>
    <property type="match status" value="1"/>
</dbReference>
<organism evidence="15">
    <name type="scientific">Abispa ephippium</name>
    <name type="common">large potter wasp</name>
    <dbReference type="NCBI Taxonomy" id="485912"/>
    <lineage>
        <taxon>Eukaryota</taxon>
        <taxon>Metazoa</taxon>
        <taxon>Ecdysozoa</taxon>
        <taxon>Arthropoda</taxon>
        <taxon>Hexapoda</taxon>
        <taxon>Insecta</taxon>
        <taxon>Pterygota</taxon>
        <taxon>Neoptera</taxon>
        <taxon>Endopterygota</taxon>
        <taxon>Hymenoptera</taxon>
        <taxon>Apocrita</taxon>
        <taxon>Aculeata</taxon>
        <taxon>Vespoidea</taxon>
        <taxon>Vespidae</taxon>
        <taxon>Eumeninae</taxon>
        <taxon>Abispa</taxon>
    </lineage>
</organism>
<comment type="subunit">
    <text evidence="4">F-type ATPases have 2 components, CF(1) - the catalytic core - and CF(0) - the membrane proton channel. CF(1) has five subunits: alpha(3), beta(3), gamma(1), delta(1), epsilon(1). CF(0) has three main subunits: a, b and c.</text>
</comment>
<dbReference type="GO" id="GO:0045259">
    <property type="term" value="C:proton-transporting ATP synthase complex"/>
    <property type="evidence" value="ECO:0007669"/>
    <property type="project" value="UniProtKB-KW"/>
</dbReference>